<keyword evidence="1" id="KW-1133">Transmembrane helix</keyword>
<keyword evidence="1" id="KW-0472">Membrane</keyword>
<organism evidence="2 3">
    <name type="scientific">Phocaeicola dorei DSM 17855</name>
    <dbReference type="NCBI Taxonomy" id="483217"/>
    <lineage>
        <taxon>Bacteria</taxon>
        <taxon>Pseudomonadati</taxon>
        <taxon>Bacteroidota</taxon>
        <taxon>Bacteroidia</taxon>
        <taxon>Bacteroidales</taxon>
        <taxon>Bacteroidaceae</taxon>
        <taxon>Phocaeicola</taxon>
    </lineage>
</organism>
<protein>
    <submittedName>
        <fullName evidence="2">Uncharacterized protein</fullName>
    </submittedName>
</protein>
<reference evidence="2 3" key="2">
    <citation type="submission" date="2008-10" db="EMBL/GenBank/DDBJ databases">
        <authorList>
            <person name="Fulton L."/>
            <person name="Clifton S."/>
            <person name="Fulton B."/>
            <person name="Xu J."/>
            <person name="Minx P."/>
            <person name="Pepin K.H."/>
            <person name="Johnson M."/>
            <person name="Thiruvilangam P."/>
            <person name="Bhonagiri V."/>
            <person name="Nash W.E."/>
            <person name="Mardis E.R."/>
            <person name="Wilson R.K."/>
        </authorList>
    </citation>
    <scope>NUCLEOTIDE SEQUENCE [LARGE SCALE GENOMIC DNA]</scope>
    <source>
        <strain evidence="2 3">DSM 17855</strain>
    </source>
</reference>
<dbReference type="HOGENOM" id="CLU_3164582_0_0_10"/>
<sequence>MTFVKDNKIWLIKDVSVVPKSKREFFWKRFMIGCIIGIGVTLLVLFY</sequence>
<accession>B6VXG4</accession>
<evidence type="ECO:0000313" key="3">
    <source>
        <dbReference type="Proteomes" id="UP000004849"/>
    </source>
</evidence>
<gene>
    <name evidence="2" type="ORF">BACDOR_01973</name>
</gene>
<dbReference type="EMBL" id="ABWZ01000038">
    <property type="protein sequence ID" value="EEB25524.1"/>
    <property type="molecule type" value="Genomic_DNA"/>
</dbReference>
<evidence type="ECO:0000313" key="2">
    <source>
        <dbReference type="EMBL" id="EEB25524.1"/>
    </source>
</evidence>
<keyword evidence="1" id="KW-0812">Transmembrane</keyword>
<reference evidence="2 3" key="1">
    <citation type="submission" date="2008-10" db="EMBL/GenBank/DDBJ databases">
        <title>Draft genome sequence of Bacteroides dorei (DSM 17855).</title>
        <authorList>
            <person name="Sudarsanam P."/>
            <person name="Ley R."/>
            <person name="Guruge J."/>
            <person name="Turnbaugh P.J."/>
            <person name="Mahowald M."/>
            <person name="Liep D."/>
            <person name="Gordon J."/>
        </authorList>
    </citation>
    <scope>NUCLEOTIDE SEQUENCE [LARGE SCALE GENOMIC DNA]</scope>
    <source>
        <strain evidence="2 3">DSM 17855</strain>
    </source>
</reference>
<name>B6VXG4_9BACT</name>
<dbReference type="Proteomes" id="UP000004849">
    <property type="component" value="Unassembled WGS sequence"/>
</dbReference>
<proteinExistence type="predicted"/>
<feature type="transmembrane region" description="Helical" evidence="1">
    <location>
        <begin position="30"/>
        <end position="46"/>
    </location>
</feature>
<evidence type="ECO:0000256" key="1">
    <source>
        <dbReference type="SAM" id="Phobius"/>
    </source>
</evidence>
<dbReference type="AlphaFoldDB" id="B6VXG4"/>